<dbReference type="AlphaFoldDB" id="A0A6C0AYC9"/>
<proteinExistence type="predicted"/>
<reference evidence="2" key="1">
    <citation type="journal article" date="2020" name="Nature">
        <title>Giant virus diversity and host interactions through global metagenomics.</title>
        <authorList>
            <person name="Schulz F."/>
            <person name="Roux S."/>
            <person name="Paez-Espino D."/>
            <person name="Jungbluth S."/>
            <person name="Walsh D.A."/>
            <person name="Denef V.J."/>
            <person name="McMahon K.D."/>
            <person name="Konstantinidis K.T."/>
            <person name="Eloe-Fadrosh E.A."/>
            <person name="Kyrpides N.C."/>
            <person name="Woyke T."/>
        </authorList>
    </citation>
    <scope>NUCLEOTIDE SEQUENCE</scope>
    <source>
        <strain evidence="2">GVMAG-M-3300009182-67</strain>
    </source>
</reference>
<evidence type="ECO:0000259" key="1">
    <source>
        <dbReference type="Pfam" id="PF10544"/>
    </source>
</evidence>
<sequence>MSDPKLGWIYVITCDMYAKDGIVKIGYTEKPDLIEEEVRNALVQRYGTTLINPIIHSLTKVSNPKQAEKYVFTELIDLKIKKEIFKSDYGRIDNVISSLKKDFNPDIPYKIPEELLEKLLCRLRKKSQKIAKDISYQQTFFAWIQNNKHNLSMQNICNFQYLLNNYPNPCSIGSHFDWTKKSENQSILKMRILTAEQTFLPNNWDRCDKQLHAFLKNLLNNV</sequence>
<organism evidence="2">
    <name type="scientific">viral metagenome</name>
    <dbReference type="NCBI Taxonomy" id="1070528"/>
    <lineage>
        <taxon>unclassified sequences</taxon>
        <taxon>metagenomes</taxon>
        <taxon>organismal metagenomes</taxon>
    </lineage>
</organism>
<dbReference type="InterPro" id="IPR018306">
    <property type="entry name" value="Phage_T5_Orf172_DNA-bd"/>
</dbReference>
<dbReference type="Pfam" id="PF10544">
    <property type="entry name" value="T5orf172"/>
    <property type="match status" value="1"/>
</dbReference>
<evidence type="ECO:0000313" key="2">
    <source>
        <dbReference type="EMBL" id="QHS84997.1"/>
    </source>
</evidence>
<protein>
    <recommendedName>
        <fullName evidence="1">Bacteriophage T5 Orf172 DNA-binding domain-containing protein</fullName>
    </recommendedName>
</protein>
<dbReference type="EMBL" id="MN739039">
    <property type="protein sequence ID" value="QHS84997.1"/>
    <property type="molecule type" value="Genomic_DNA"/>
</dbReference>
<accession>A0A6C0AYC9</accession>
<feature type="domain" description="Bacteriophage T5 Orf172 DNA-binding" evidence="1">
    <location>
        <begin position="7"/>
        <end position="98"/>
    </location>
</feature>
<name>A0A6C0AYC9_9ZZZZ</name>